<dbReference type="PANTHER" id="PTHR42912">
    <property type="entry name" value="METHYLTRANSFERASE"/>
    <property type="match status" value="1"/>
</dbReference>
<dbReference type="Gene3D" id="3.40.50.150">
    <property type="entry name" value="Vaccinia Virus protein VP39"/>
    <property type="match status" value="1"/>
</dbReference>
<dbReference type="SUPFAM" id="SSF53335">
    <property type="entry name" value="S-adenosyl-L-methionine-dependent methyltransferases"/>
    <property type="match status" value="1"/>
</dbReference>
<organism evidence="2">
    <name type="scientific">Streptomyces sp. TP-A2060</name>
    <dbReference type="NCBI Taxonomy" id="991125"/>
    <lineage>
        <taxon>Bacteria</taxon>
        <taxon>Bacillati</taxon>
        <taxon>Actinomycetota</taxon>
        <taxon>Actinomycetes</taxon>
        <taxon>Kitasatosporales</taxon>
        <taxon>Streptomycetaceae</taxon>
        <taxon>Streptomyces</taxon>
    </lineage>
</organism>
<dbReference type="CDD" id="cd02440">
    <property type="entry name" value="AdoMet_MTases"/>
    <property type="match status" value="1"/>
</dbReference>
<dbReference type="GO" id="GO:0008757">
    <property type="term" value="F:S-adenosylmethionine-dependent methyltransferase activity"/>
    <property type="evidence" value="ECO:0007669"/>
    <property type="project" value="InterPro"/>
</dbReference>
<protein>
    <submittedName>
        <fullName evidence="2">YtkU</fullName>
    </submittedName>
</protein>
<dbReference type="InterPro" id="IPR013216">
    <property type="entry name" value="Methyltransf_11"/>
</dbReference>
<name>I3NN69_9ACTN</name>
<sequence>MSEEPTRIFDLAERVTGPDPFTEVEQCREFDRTMRTQLIIPMQHLMKLLEPHVSKAEQVLEVGCGPGLVSLRLAALHKQAEFVAVDSNDRFLEVARENAIFANLVAYGGRFNCDYAHTNRLPFDDDSFDVVFSFCAVPRWKRPEKTIAECARVCRPGGTVLIYDLARDADEGMISFVLQYSAGEAEQFMRSLRSGYTVPEMRELLSGLGLGDWSVAREGINLVVSSRPLGVNYAVGEPGIYEDIFSER</sequence>
<evidence type="ECO:0000259" key="1">
    <source>
        <dbReference type="Pfam" id="PF08241"/>
    </source>
</evidence>
<reference evidence="2" key="1">
    <citation type="journal article" date="2012" name="J. Am. Chem. Soc.">
        <title>Characterization of yatakemycin gene cluster revealing a radical S-adenosylmethionine dependent methyltransferase and highlighting spirocyclopropane biosynthesis.</title>
        <authorList>
            <person name="Huang W."/>
            <person name="Xu H."/>
            <person name="Li Y."/>
            <person name="Zhang F."/>
            <person name="Chen X.Y."/>
            <person name="He Q.L."/>
            <person name="Igarashi Y."/>
            <person name="Tang G.L."/>
        </authorList>
    </citation>
    <scope>NUCLEOTIDE SEQUENCE</scope>
    <source>
        <strain evidence="2">TP-A2060</strain>
    </source>
</reference>
<dbReference type="PANTHER" id="PTHR42912:SF80">
    <property type="entry name" value="METHYLTRANSFERASE DOMAIN-CONTAINING PROTEIN"/>
    <property type="match status" value="1"/>
</dbReference>
<dbReference type="Pfam" id="PF08241">
    <property type="entry name" value="Methyltransf_11"/>
    <property type="match status" value="1"/>
</dbReference>
<accession>I3NN69</accession>
<proteinExistence type="predicted"/>
<dbReference type="InterPro" id="IPR050508">
    <property type="entry name" value="Methyltransf_Superfamily"/>
</dbReference>
<feature type="domain" description="Methyltransferase type 11" evidence="1">
    <location>
        <begin position="60"/>
        <end position="162"/>
    </location>
</feature>
<dbReference type="InterPro" id="IPR029063">
    <property type="entry name" value="SAM-dependent_MTases_sf"/>
</dbReference>
<evidence type="ECO:0000313" key="2">
    <source>
        <dbReference type="EMBL" id="ADZ13557.1"/>
    </source>
</evidence>
<dbReference type="EMBL" id="JF429418">
    <property type="protein sequence ID" value="ADZ13557.1"/>
    <property type="molecule type" value="Genomic_DNA"/>
</dbReference>
<dbReference type="AlphaFoldDB" id="I3NN69"/>